<dbReference type="FunFam" id="1.20.930.20:FF:000003">
    <property type="entry name" value="DNA mismatch repair protein MLH1"/>
    <property type="match status" value="1"/>
</dbReference>
<dbReference type="GO" id="GO:0016020">
    <property type="term" value="C:membrane"/>
    <property type="evidence" value="ECO:0007669"/>
    <property type="project" value="UniProtKB-SubCell"/>
</dbReference>
<dbReference type="OrthoDB" id="1045822at2759"/>
<dbReference type="Proteomes" id="UP000822688">
    <property type="component" value="Chromosome 1"/>
</dbReference>
<evidence type="ECO:0000256" key="3">
    <source>
        <dbReference type="ARBA" id="ARBA00022989"/>
    </source>
</evidence>
<dbReference type="AlphaFoldDB" id="A0A8T0JC83"/>
<evidence type="ECO:0000259" key="5">
    <source>
        <dbReference type="Pfam" id="PF19584"/>
    </source>
</evidence>
<evidence type="ECO:0000256" key="4">
    <source>
        <dbReference type="ARBA" id="ARBA00023136"/>
    </source>
</evidence>
<evidence type="ECO:0000256" key="2">
    <source>
        <dbReference type="ARBA" id="ARBA00022692"/>
    </source>
</evidence>
<comment type="subcellular location">
    <subcellularLocation>
        <location evidence="1">Membrane</location>
        <topology evidence="1">Single-pass membrane protein</topology>
    </subcellularLocation>
</comment>
<keyword evidence="4" id="KW-0472">Membrane</keyword>
<keyword evidence="7" id="KW-1185">Reference proteome</keyword>
<accession>A0A8T0JC83</accession>
<sequence length="241" mass="28120">MSWVPWLSIGEVANVGQLAGVNAVQLISMIVTAANNARMHKKNCRQFAHHLKLISNLLEQLNLTDLKDRSETAEPLELFEESLRKAVVLVESCRDKSYLYLVAMGWVYVNKFRDYQDEIDKYLKLIPLISLVEDSRKYLKAIDKDRKPYTLEVDEVKVQESLMKRELSRSDSSRLSRQLSKRYPGMPITQALRNENEMLRRELQRLRACMEDDHTLVLEQLIEFTENEPAKLEKAASKRFF</sequence>
<dbReference type="Gene3D" id="1.20.930.20">
    <property type="entry name" value="Adaptor protein Cbl, N-terminal domain"/>
    <property type="match status" value="1"/>
</dbReference>
<keyword evidence="2" id="KW-0812">Transmembrane</keyword>
<dbReference type="Pfam" id="PF19584">
    <property type="entry name" value="MCAfunc"/>
    <property type="match status" value="1"/>
</dbReference>
<evidence type="ECO:0000256" key="1">
    <source>
        <dbReference type="ARBA" id="ARBA00004167"/>
    </source>
</evidence>
<protein>
    <recommendedName>
        <fullName evidence="5">MCAfunc domain-containing protein</fullName>
    </recommendedName>
</protein>
<evidence type="ECO:0000313" key="7">
    <source>
        <dbReference type="Proteomes" id="UP000822688"/>
    </source>
</evidence>
<organism evidence="6 7">
    <name type="scientific">Ceratodon purpureus</name>
    <name type="common">Fire moss</name>
    <name type="synonym">Dicranum purpureum</name>
    <dbReference type="NCBI Taxonomy" id="3225"/>
    <lineage>
        <taxon>Eukaryota</taxon>
        <taxon>Viridiplantae</taxon>
        <taxon>Streptophyta</taxon>
        <taxon>Embryophyta</taxon>
        <taxon>Bryophyta</taxon>
        <taxon>Bryophytina</taxon>
        <taxon>Bryopsida</taxon>
        <taxon>Dicranidae</taxon>
        <taxon>Pseudoditrichales</taxon>
        <taxon>Ditrichaceae</taxon>
        <taxon>Ceratodon</taxon>
    </lineage>
</organism>
<evidence type="ECO:0000313" key="6">
    <source>
        <dbReference type="EMBL" id="KAG0593427.1"/>
    </source>
</evidence>
<name>A0A8T0JC83_CERPU</name>
<keyword evidence="3" id="KW-1133">Transmembrane helix</keyword>
<feature type="domain" description="MCAfunc" evidence="5">
    <location>
        <begin position="26"/>
        <end position="166"/>
    </location>
</feature>
<dbReference type="InterPro" id="IPR036537">
    <property type="entry name" value="Adaptor_Cbl_N_dom_sf"/>
</dbReference>
<dbReference type="InterPro" id="IPR059179">
    <property type="entry name" value="MLKL-like_MCAfunc"/>
</dbReference>
<dbReference type="InterPro" id="IPR045766">
    <property type="entry name" value="MCAfunc"/>
</dbReference>
<proteinExistence type="predicted"/>
<dbReference type="GO" id="GO:0007166">
    <property type="term" value="P:cell surface receptor signaling pathway"/>
    <property type="evidence" value="ECO:0007669"/>
    <property type="project" value="InterPro"/>
</dbReference>
<dbReference type="CDD" id="cd21037">
    <property type="entry name" value="MLKL_NTD"/>
    <property type="match status" value="1"/>
</dbReference>
<gene>
    <name evidence="6" type="ORF">KC19_1G329100</name>
</gene>
<dbReference type="PANTHER" id="PTHR46604">
    <property type="entry name" value="PROTEIN MID1-COMPLEMENTING ACTIVITY 1"/>
    <property type="match status" value="1"/>
</dbReference>
<dbReference type="EMBL" id="CM026421">
    <property type="protein sequence ID" value="KAG0593427.1"/>
    <property type="molecule type" value="Genomic_DNA"/>
</dbReference>
<reference evidence="6" key="1">
    <citation type="submission" date="2020-06" db="EMBL/GenBank/DDBJ databases">
        <title>WGS assembly of Ceratodon purpureus strain R40.</title>
        <authorList>
            <person name="Carey S.B."/>
            <person name="Jenkins J."/>
            <person name="Shu S."/>
            <person name="Lovell J.T."/>
            <person name="Sreedasyam A."/>
            <person name="Maumus F."/>
            <person name="Tiley G.P."/>
            <person name="Fernandez-Pozo N."/>
            <person name="Barry K."/>
            <person name="Chen C."/>
            <person name="Wang M."/>
            <person name="Lipzen A."/>
            <person name="Daum C."/>
            <person name="Saski C.A."/>
            <person name="Payton A.C."/>
            <person name="Mcbreen J.C."/>
            <person name="Conrad R.E."/>
            <person name="Kollar L.M."/>
            <person name="Olsson S."/>
            <person name="Huttunen S."/>
            <person name="Landis J.B."/>
            <person name="Wickett N.J."/>
            <person name="Johnson M.G."/>
            <person name="Rensing S.A."/>
            <person name="Grimwood J."/>
            <person name="Schmutz J."/>
            <person name="Mcdaniel S.F."/>
        </authorList>
    </citation>
    <scope>NUCLEOTIDE SEQUENCE</scope>
    <source>
        <strain evidence="6">R40</strain>
    </source>
</reference>
<dbReference type="GO" id="GO:0005262">
    <property type="term" value="F:calcium channel activity"/>
    <property type="evidence" value="ECO:0007669"/>
    <property type="project" value="UniProtKB-ARBA"/>
</dbReference>
<dbReference type="PANTHER" id="PTHR46604:SF3">
    <property type="entry name" value="PROTEIN MID1-COMPLEMENTING ACTIVITY 1"/>
    <property type="match status" value="1"/>
</dbReference>
<comment type="caution">
    <text evidence="6">The sequence shown here is derived from an EMBL/GenBank/DDBJ whole genome shotgun (WGS) entry which is preliminary data.</text>
</comment>